<feature type="compositionally biased region" description="Basic and acidic residues" evidence="1">
    <location>
        <begin position="245"/>
        <end position="254"/>
    </location>
</feature>
<evidence type="ECO:0000313" key="2">
    <source>
        <dbReference type="EMBL" id="CAB9501300.1"/>
    </source>
</evidence>
<sequence>MSDRPAETEYSALQALLQIRSNSSQGEGSAAGENGASDGTTRGANATQTVSASSAAANAGNLANLLRMNADNATLFQQTAQVSLNPTQLASLRAAAANTLGRSNLLQAAAFRNQSLSMAAAAAAVASRPTAAALHHHSPLFADAMARDPSLAAAAVVATAPLAPTLDLPRSPALSPIRQATAGRAMVSGGRSPVVAPRVAPIAARPPEIAPGTPAASQQDQAEIKVRKDEVEAALRSKPQRGRKRENLNAEERLELTRTRNREHAKSTRIRKKARYQELLDTEQKFLEFQNEAEIKGKRSGSMMKFLDARARMLNEALTKRHQHDDETEEAKNKSNETRAVSFDRAEDEVKLGAEPQDKAIQNLTHGLSEILEDVKTFRFETSVGDILAHDHVAMSQFDDFVAGRFDELLGRGSSYRFSYRVIGSEDGVALNKDGAGFAKVDLVASEPSDAVAFPKENDKILQSSVVYFQFAKDSPLLSSVCWCVLKDVLDSSSSIGGKSESTAKESLESQTVYPSVVSFDENHRDKSREMAVLGTAQHAQGSSDHAQEENPGMSI</sequence>
<accession>A0A9N8DGA1</accession>
<name>A0A9N8DGA1_9STRA</name>
<dbReference type="OrthoDB" id="49367at2759"/>
<dbReference type="EMBL" id="CAICTM010000103">
    <property type="protein sequence ID" value="CAB9501300.1"/>
    <property type="molecule type" value="Genomic_DNA"/>
</dbReference>
<feature type="region of interest" description="Disordered" evidence="1">
    <location>
        <begin position="233"/>
        <end position="254"/>
    </location>
</feature>
<evidence type="ECO:0000256" key="1">
    <source>
        <dbReference type="SAM" id="MobiDB-lite"/>
    </source>
</evidence>
<feature type="region of interest" description="Disordered" evidence="1">
    <location>
        <begin position="320"/>
        <end position="343"/>
    </location>
</feature>
<keyword evidence="3" id="KW-1185">Reference proteome</keyword>
<dbReference type="Proteomes" id="UP001153069">
    <property type="component" value="Unassembled WGS sequence"/>
</dbReference>
<feature type="compositionally biased region" description="Polar residues" evidence="1">
    <location>
        <begin position="40"/>
        <end position="49"/>
    </location>
</feature>
<evidence type="ECO:0000313" key="3">
    <source>
        <dbReference type="Proteomes" id="UP001153069"/>
    </source>
</evidence>
<evidence type="ECO:0008006" key="4">
    <source>
        <dbReference type="Google" id="ProtNLM"/>
    </source>
</evidence>
<feature type="region of interest" description="Disordered" evidence="1">
    <location>
        <begin position="22"/>
        <end position="49"/>
    </location>
</feature>
<proteinExistence type="predicted"/>
<feature type="compositionally biased region" description="Basic and acidic residues" evidence="1">
    <location>
        <begin position="330"/>
        <end position="343"/>
    </location>
</feature>
<comment type="caution">
    <text evidence="2">The sequence shown here is derived from an EMBL/GenBank/DDBJ whole genome shotgun (WGS) entry which is preliminary data.</text>
</comment>
<protein>
    <recommendedName>
        <fullName evidence="4">BZIP domain-containing protein</fullName>
    </recommendedName>
</protein>
<reference evidence="2" key="1">
    <citation type="submission" date="2020-06" db="EMBL/GenBank/DDBJ databases">
        <authorList>
            <consortium name="Plant Systems Biology data submission"/>
        </authorList>
    </citation>
    <scope>NUCLEOTIDE SEQUENCE</scope>
    <source>
        <strain evidence="2">D6</strain>
    </source>
</reference>
<feature type="compositionally biased region" description="Low complexity" evidence="1">
    <location>
        <begin position="22"/>
        <end position="39"/>
    </location>
</feature>
<gene>
    <name evidence="2" type="ORF">SEMRO_104_G053030.1</name>
</gene>
<dbReference type="AlphaFoldDB" id="A0A9N8DGA1"/>
<organism evidence="2 3">
    <name type="scientific">Seminavis robusta</name>
    <dbReference type="NCBI Taxonomy" id="568900"/>
    <lineage>
        <taxon>Eukaryota</taxon>
        <taxon>Sar</taxon>
        <taxon>Stramenopiles</taxon>
        <taxon>Ochrophyta</taxon>
        <taxon>Bacillariophyta</taxon>
        <taxon>Bacillariophyceae</taxon>
        <taxon>Bacillariophycidae</taxon>
        <taxon>Naviculales</taxon>
        <taxon>Naviculaceae</taxon>
        <taxon>Seminavis</taxon>
    </lineage>
</organism>
<feature type="region of interest" description="Disordered" evidence="1">
    <location>
        <begin position="534"/>
        <end position="556"/>
    </location>
</feature>